<dbReference type="InterPro" id="IPR011009">
    <property type="entry name" value="Kinase-like_dom_sf"/>
</dbReference>
<feature type="binding site" evidence="7">
    <location>
        <position position="43"/>
    </location>
    <ligand>
        <name>ATP</name>
        <dbReference type="ChEBI" id="CHEBI:30616"/>
    </ligand>
</feature>
<gene>
    <name evidence="10" type="ORF">ACFFTR_28110</name>
</gene>
<feature type="compositionally biased region" description="Low complexity" evidence="8">
    <location>
        <begin position="283"/>
        <end position="293"/>
    </location>
</feature>
<keyword evidence="11" id="KW-1185">Reference proteome</keyword>
<sequence>MQGHGRGRTLGGRYHLDDVLGVGGMSTVWRAHDPVLGRDVAVKLLSGRHATDAESRQRIRIEARAAAALAHPNIAQVYDFGETVEDGQRTPYVVMELVPGLTLERPAGSPLPPQRVFRIGAEVAAGLAAAHAIGLVHRDVKPANVLLGPTGAKVVDFGISAPAGAGESGDELLGTPEYLAPERLTDDPVTPASDVYSLGVVLYRLLTGRLPWPASIPADLLEAHLCTPPAPLPELPGLPPEIADLCLRCLAKSPAERPSAVAVATALAAAAGIRTVADEPAYEAAPPAADGGPSTILVRPPGADAPLAVADSSSAVADSPLPRADSPLAVADSSAAVADSSAAVADSSAAGDGSSAAGAGSPPPAAGDRRRRVYALVAVAVVAGGALVAWSLVPEPGGRAPAAIAGTSPSAAGGPAPGSSAQPGAGPAGGAATGTAAAASRRPPSESAAADTGTGTAAAATTATTTSAATGAPPAPSGPPPPTPGRPQTFTSAAGRIEAGCTAAGQARITSYQATVPWRVDWVNPGPATAATAAFTRGAETIDMTVTCDGTEPSVATSTHTKQP</sequence>
<dbReference type="Proteomes" id="UP001589608">
    <property type="component" value="Unassembled WGS sequence"/>
</dbReference>
<evidence type="ECO:0000256" key="7">
    <source>
        <dbReference type="PROSITE-ProRule" id="PRU10141"/>
    </source>
</evidence>
<feature type="compositionally biased region" description="Low complexity" evidence="8">
    <location>
        <begin position="347"/>
        <end position="360"/>
    </location>
</feature>
<evidence type="ECO:0000256" key="3">
    <source>
        <dbReference type="ARBA" id="ARBA00022679"/>
    </source>
</evidence>
<dbReference type="PROSITE" id="PS50011">
    <property type="entry name" value="PROTEIN_KINASE_DOM"/>
    <property type="match status" value="1"/>
</dbReference>
<dbReference type="GO" id="GO:0004674">
    <property type="term" value="F:protein serine/threonine kinase activity"/>
    <property type="evidence" value="ECO:0007669"/>
    <property type="project" value="UniProtKB-EC"/>
</dbReference>
<keyword evidence="6 7" id="KW-0067">ATP-binding</keyword>
<dbReference type="EC" id="2.7.11.1" evidence="1"/>
<feature type="domain" description="Protein kinase" evidence="9">
    <location>
        <begin position="14"/>
        <end position="282"/>
    </location>
</feature>
<keyword evidence="2" id="KW-0723">Serine/threonine-protein kinase</keyword>
<dbReference type="PROSITE" id="PS00108">
    <property type="entry name" value="PROTEIN_KINASE_ST"/>
    <property type="match status" value="1"/>
</dbReference>
<dbReference type="Pfam" id="PF00069">
    <property type="entry name" value="Pkinase"/>
    <property type="match status" value="1"/>
</dbReference>
<dbReference type="EMBL" id="JBHMCA010000051">
    <property type="protein sequence ID" value="MFB9446971.1"/>
    <property type="molecule type" value="Genomic_DNA"/>
</dbReference>
<evidence type="ECO:0000259" key="9">
    <source>
        <dbReference type="PROSITE" id="PS50011"/>
    </source>
</evidence>
<dbReference type="PROSITE" id="PS00107">
    <property type="entry name" value="PROTEIN_KINASE_ATP"/>
    <property type="match status" value="1"/>
</dbReference>
<accession>A0ABV5MDN3</accession>
<dbReference type="PANTHER" id="PTHR43289">
    <property type="entry name" value="MITOGEN-ACTIVATED PROTEIN KINASE KINASE KINASE 20-RELATED"/>
    <property type="match status" value="1"/>
</dbReference>
<dbReference type="Gene3D" id="3.30.200.20">
    <property type="entry name" value="Phosphorylase Kinase, domain 1"/>
    <property type="match status" value="1"/>
</dbReference>
<dbReference type="PANTHER" id="PTHR43289:SF6">
    <property type="entry name" value="SERINE_THREONINE-PROTEIN KINASE NEKL-3"/>
    <property type="match status" value="1"/>
</dbReference>
<dbReference type="Gene3D" id="1.10.510.10">
    <property type="entry name" value="Transferase(Phosphotransferase) domain 1"/>
    <property type="match status" value="1"/>
</dbReference>
<dbReference type="InterPro" id="IPR008271">
    <property type="entry name" value="Ser/Thr_kinase_AS"/>
</dbReference>
<evidence type="ECO:0000256" key="2">
    <source>
        <dbReference type="ARBA" id="ARBA00022527"/>
    </source>
</evidence>
<feature type="region of interest" description="Disordered" evidence="8">
    <location>
        <begin position="283"/>
        <end position="303"/>
    </location>
</feature>
<dbReference type="CDD" id="cd14014">
    <property type="entry name" value="STKc_PknB_like"/>
    <property type="match status" value="1"/>
</dbReference>
<evidence type="ECO:0000256" key="1">
    <source>
        <dbReference type="ARBA" id="ARBA00012513"/>
    </source>
</evidence>
<protein>
    <recommendedName>
        <fullName evidence="1">non-specific serine/threonine protein kinase</fullName>
        <ecNumber evidence="1">2.7.11.1</ecNumber>
    </recommendedName>
</protein>
<evidence type="ECO:0000313" key="10">
    <source>
        <dbReference type="EMBL" id="MFB9446971.1"/>
    </source>
</evidence>
<feature type="region of interest" description="Disordered" evidence="8">
    <location>
        <begin position="347"/>
        <end position="367"/>
    </location>
</feature>
<dbReference type="InterPro" id="IPR017441">
    <property type="entry name" value="Protein_kinase_ATP_BS"/>
</dbReference>
<evidence type="ECO:0000256" key="4">
    <source>
        <dbReference type="ARBA" id="ARBA00022741"/>
    </source>
</evidence>
<feature type="compositionally biased region" description="Pro residues" evidence="8">
    <location>
        <begin position="473"/>
        <end position="485"/>
    </location>
</feature>
<feature type="compositionally biased region" description="Low complexity" evidence="8">
    <location>
        <begin position="433"/>
        <end position="472"/>
    </location>
</feature>
<evidence type="ECO:0000256" key="8">
    <source>
        <dbReference type="SAM" id="MobiDB-lite"/>
    </source>
</evidence>
<dbReference type="SMART" id="SM00220">
    <property type="entry name" value="S_TKc"/>
    <property type="match status" value="1"/>
</dbReference>
<reference evidence="10 11" key="1">
    <citation type="submission" date="2024-09" db="EMBL/GenBank/DDBJ databases">
        <authorList>
            <person name="Sun Q."/>
            <person name="Mori K."/>
        </authorList>
    </citation>
    <scope>NUCLEOTIDE SEQUENCE [LARGE SCALE GENOMIC DNA]</scope>
    <source>
        <strain evidence="10 11">JCM 3307</strain>
    </source>
</reference>
<proteinExistence type="predicted"/>
<dbReference type="SUPFAM" id="SSF56112">
    <property type="entry name" value="Protein kinase-like (PK-like)"/>
    <property type="match status" value="1"/>
</dbReference>
<dbReference type="InterPro" id="IPR000719">
    <property type="entry name" value="Prot_kinase_dom"/>
</dbReference>
<evidence type="ECO:0000313" key="11">
    <source>
        <dbReference type="Proteomes" id="UP001589608"/>
    </source>
</evidence>
<keyword evidence="3 10" id="KW-0808">Transferase</keyword>
<keyword evidence="4 7" id="KW-0547">Nucleotide-binding</keyword>
<organism evidence="10 11">
    <name type="scientific">Dactylosporangium vinaceum</name>
    <dbReference type="NCBI Taxonomy" id="53362"/>
    <lineage>
        <taxon>Bacteria</taxon>
        <taxon>Bacillati</taxon>
        <taxon>Actinomycetota</taxon>
        <taxon>Actinomycetes</taxon>
        <taxon>Micromonosporales</taxon>
        <taxon>Micromonosporaceae</taxon>
        <taxon>Dactylosporangium</taxon>
    </lineage>
</organism>
<feature type="region of interest" description="Disordered" evidence="8">
    <location>
        <begin position="404"/>
        <end position="491"/>
    </location>
</feature>
<evidence type="ECO:0000256" key="6">
    <source>
        <dbReference type="ARBA" id="ARBA00022840"/>
    </source>
</evidence>
<feature type="compositionally biased region" description="Low complexity" evidence="8">
    <location>
        <begin position="404"/>
        <end position="425"/>
    </location>
</feature>
<dbReference type="RefSeq" id="WP_223104950.1">
    <property type="nucleotide sequence ID" value="NZ_CP061913.1"/>
</dbReference>
<evidence type="ECO:0000256" key="5">
    <source>
        <dbReference type="ARBA" id="ARBA00022777"/>
    </source>
</evidence>
<keyword evidence="5 10" id="KW-0418">Kinase</keyword>
<comment type="caution">
    <text evidence="10">The sequence shown here is derived from an EMBL/GenBank/DDBJ whole genome shotgun (WGS) entry which is preliminary data.</text>
</comment>
<name>A0ABV5MDN3_9ACTN</name>